<dbReference type="EMBL" id="JBANAX010000716">
    <property type="protein sequence ID" value="KAL1195895.1"/>
    <property type="molecule type" value="Genomic_DNA"/>
</dbReference>
<dbReference type="PANTHER" id="PTHR35117">
    <property type="entry name" value="MYOSIN-M HEAVY PROTEIN"/>
    <property type="match status" value="1"/>
</dbReference>
<dbReference type="AlphaFoldDB" id="A0ABD1A805"/>
<proteinExistence type="predicted"/>
<dbReference type="PANTHER" id="PTHR35117:SF1">
    <property type="entry name" value="MYOSIN-M HEAVY PROTEIN"/>
    <property type="match status" value="1"/>
</dbReference>
<feature type="region of interest" description="Disordered" evidence="1">
    <location>
        <begin position="108"/>
        <end position="248"/>
    </location>
</feature>
<sequence length="352" mass="38659">MGRPGRIIIGKGEVTRTQVAFIVDRYLCDNRFFNTRALFRSEASSLIPKSSLHHVPIGLMTLDDMLNGYVDLKHQKLALEQERVRLDQEKFRVQNLLHGMQNVMNAYNASFIPPPPPPPAPAPAPTPPSTYQQKNYNVPSSGFTQHNTPKVMSVSMSGNKGVNSENVSTPLTSKSEPGKQKVSQVSVRVDRGNVSTPSTSRSEPGNRKVPEVSVRVDSENVATPSTSQSVPAKRKVHEVSEEAPPVTRKPRITTVQENSTGTDLVSTSLSVSDPEIDDLLNMDFLDVEYVDKSFPISEIFNFDVDSTMKTGLWSSPESWNGNPEPTVTETTQGKDMSTQGVCFGTLAYSFSS</sequence>
<evidence type="ECO:0000256" key="1">
    <source>
        <dbReference type="SAM" id="MobiDB-lite"/>
    </source>
</evidence>
<protein>
    <submittedName>
        <fullName evidence="2">Uncharacterized protein</fullName>
    </submittedName>
</protein>
<comment type="caution">
    <text evidence="2">The sequence shown here is derived from an EMBL/GenBank/DDBJ whole genome shotgun (WGS) entry which is preliminary data.</text>
</comment>
<feature type="compositionally biased region" description="Basic and acidic residues" evidence="1">
    <location>
        <begin position="204"/>
        <end position="218"/>
    </location>
</feature>
<evidence type="ECO:0000313" key="2">
    <source>
        <dbReference type="EMBL" id="KAL1195895.1"/>
    </source>
</evidence>
<feature type="compositionally biased region" description="Polar residues" evidence="1">
    <location>
        <begin position="129"/>
        <end position="186"/>
    </location>
</feature>
<reference evidence="2 3" key="1">
    <citation type="submission" date="2024-04" db="EMBL/GenBank/DDBJ databases">
        <title>Genome assembly C_amara_ONT_v2.</title>
        <authorList>
            <person name="Yant L."/>
            <person name="Moore C."/>
            <person name="Slenker M."/>
        </authorList>
    </citation>
    <scope>NUCLEOTIDE SEQUENCE [LARGE SCALE GENOMIC DNA]</scope>
    <source>
        <tissue evidence="2">Leaf</tissue>
    </source>
</reference>
<feature type="compositionally biased region" description="Pro residues" evidence="1">
    <location>
        <begin position="112"/>
        <end position="128"/>
    </location>
</feature>
<feature type="compositionally biased region" description="Polar residues" evidence="1">
    <location>
        <begin position="193"/>
        <end position="203"/>
    </location>
</feature>
<organism evidence="2 3">
    <name type="scientific">Cardamine amara subsp. amara</name>
    <dbReference type="NCBI Taxonomy" id="228776"/>
    <lineage>
        <taxon>Eukaryota</taxon>
        <taxon>Viridiplantae</taxon>
        <taxon>Streptophyta</taxon>
        <taxon>Embryophyta</taxon>
        <taxon>Tracheophyta</taxon>
        <taxon>Spermatophyta</taxon>
        <taxon>Magnoliopsida</taxon>
        <taxon>eudicotyledons</taxon>
        <taxon>Gunneridae</taxon>
        <taxon>Pentapetalae</taxon>
        <taxon>rosids</taxon>
        <taxon>malvids</taxon>
        <taxon>Brassicales</taxon>
        <taxon>Brassicaceae</taxon>
        <taxon>Cardamineae</taxon>
        <taxon>Cardamine</taxon>
    </lineage>
</organism>
<name>A0ABD1A805_CARAN</name>
<keyword evidence="3" id="KW-1185">Reference proteome</keyword>
<feature type="compositionally biased region" description="Polar residues" evidence="1">
    <location>
        <begin position="220"/>
        <end position="230"/>
    </location>
</feature>
<evidence type="ECO:0000313" key="3">
    <source>
        <dbReference type="Proteomes" id="UP001558713"/>
    </source>
</evidence>
<accession>A0ABD1A805</accession>
<gene>
    <name evidence="2" type="ORF">V5N11_027753</name>
</gene>
<dbReference type="Proteomes" id="UP001558713">
    <property type="component" value="Unassembled WGS sequence"/>
</dbReference>